<dbReference type="EMBL" id="JARBDR010000903">
    <property type="protein sequence ID" value="KAJ8304285.1"/>
    <property type="molecule type" value="Genomic_DNA"/>
</dbReference>
<sequence>MDTDNIKPGFVKLVCSDKLKYHEKYTEAMVEKNDSLILSSLLFRDQRVDEMRKSFTDTIAHGPCATYVSEWNVETDSVFCFSCKTWPRVATEWIARVRINNWPSPDLISDIVCDGCLVVPIGNPNSGESHMDWRLSFSLAEKKLVHSFNYTQFLCYEVNDLLCSYFLKTTLFFCIEEENIIWNKENFFGCFWTCIRRLMKWVSDEYCPNYFIKENNMFEGRIYGRKSKMLLDFLSNLYSEGVDSMRRIPLLSNLRHNPATIPMAIEERECRCDLQLLETSSKLDPQFRWRRRIKLLLNICKEMQQSTNGIMKTTSTFMSYGVVCRTVPFLYFDIHTNSTNKTRYIQIQSLKQFIQQNCMFGDVCTESCCSLLYFI</sequence>
<keyword evidence="5" id="KW-1185">Reference proteome</keyword>
<comment type="caution">
    <text evidence="4">The sequence shown here is derived from an EMBL/GenBank/DDBJ whole genome shotgun (WGS) entry which is preliminary data.</text>
</comment>
<organism evidence="4 5">
    <name type="scientific">Tegillarca granosa</name>
    <name type="common">Malaysian cockle</name>
    <name type="synonym">Anadara granosa</name>
    <dbReference type="NCBI Taxonomy" id="220873"/>
    <lineage>
        <taxon>Eukaryota</taxon>
        <taxon>Metazoa</taxon>
        <taxon>Spiralia</taxon>
        <taxon>Lophotrochozoa</taxon>
        <taxon>Mollusca</taxon>
        <taxon>Bivalvia</taxon>
        <taxon>Autobranchia</taxon>
        <taxon>Pteriomorphia</taxon>
        <taxon>Arcoida</taxon>
        <taxon>Arcoidea</taxon>
        <taxon>Arcidae</taxon>
        <taxon>Tegillarca</taxon>
    </lineage>
</organism>
<evidence type="ECO:0000256" key="1">
    <source>
        <dbReference type="ARBA" id="ARBA00008307"/>
    </source>
</evidence>
<dbReference type="Pfam" id="PF03281">
    <property type="entry name" value="Mab-21"/>
    <property type="match status" value="1"/>
</dbReference>
<dbReference type="InterPro" id="IPR046906">
    <property type="entry name" value="Mab-21_HhH/H2TH-like"/>
</dbReference>
<evidence type="ECO:0000313" key="5">
    <source>
        <dbReference type="Proteomes" id="UP001217089"/>
    </source>
</evidence>
<dbReference type="SMART" id="SM01265">
    <property type="entry name" value="Mab-21"/>
    <property type="match status" value="1"/>
</dbReference>
<evidence type="ECO:0000259" key="2">
    <source>
        <dbReference type="Pfam" id="PF03281"/>
    </source>
</evidence>
<evidence type="ECO:0000313" key="4">
    <source>
        <dbReference type="EMBL" id="KAJ8304285.1"/>
    </source>
</evidence>
<name>A0ABQ9EL57_TEGGR</name>
<evidence type="ECO:0000259" key="3">
    <source>
        <dbReference type="Pfam" id="PF20266"/>
    </source>
</evidence>
<feature type="domain" description="Mab-21-like HhH/H2TH-like" evidence="3">
    <location>
        <begin position="160"/>
        <end position="220"/>
    </location>
</feature>
<dbReference type="InterPro" id="IPR024810">
    <property type="entry name" value="MAB21L/cGLR"/>
</dbReference>
<comment type="similarity">
    <text evidence="1">Belongs to the mab-21 family.</text>
</comment>
<dbReference type="Gene3D" id="1.10.1410.40">
    <property type="match status" value="1"/>
</dbReference>
<gene>
    <name evidence="4" type="ORF">KUTeg_017868</name>
</gene>
<dbReference type="Pfam" id="PF20266">
    <property type="entry name" value="Mab-21_C"/>
    <property type="match status" value="1"/>
</dbReference>
<dbReference type="PANTHER" id="PTHR10656">
    <property type="entry name" value="CELL FATE DETERMINING PROTEIN MAB21-RELATED"/>
    <property type="match status" value="1"/>
</dbReference>
<proteinExistence type="inferred from homology"/>
<dbReference type="PANTHER" id="PTHR10656:SF69">
    <property type="entry name" value="MAB-21-LIKE HHH_H2TH-LIKE DOMAIN-CONTAINING PROTEIN"/>
    <property type="match status" value="1"/>
</dbReference>
<reference evidence="4 5" key="1">
    <citation type="submission" date="2022-12" db="EMBL/GenBank/DDBJ databases">
        <title>Chromosome-level genome of Tegillarca granosa.</title>
        <authorList>
            <person name="Kim J."/>
        </authorList>
    </citation>
    <scope>NUCLEOTIDE SEQUENCE [LARGE SCALE GENOMIC DNA]</scope>
    <source>
        <strain evidence="4">Teg-2019</strain>
        <tissue evidence="4">Adductor muscle</tissue>
    </source>
</reference>
<accession>A0ABQ9EL57</accession>
<dbReference type="Proteomes" id="UP001217089">
    <property type="component" value="Unassembled WGS sequence"/>
</dbReference>
<feature type="domain" description="Mab-21-like nucleotidyltransferase" evidence="2">
    <location>
        <begin position="41"/>
        <end position="146"/>
    </location>
</feature>
<protein>
    <submittedName>
        <fullName evidence="4">Uncharacterized protein</fullName>
    </submittedName>
</protein>
<dbReference type="InterPro" id="IPR046903">
    <property type="entry name" value="Mab-21-like_nuc_Trfase"/>
</dbReference>